<dbReference type="PANTHER" id="PTHR23077:SF171">
    <property type="entry name" value="NUCLEAR VALOSIN-CONTAINING PROTEIN-LIKE"/>
    <property type="match status" value="1"/>
</dbReference>
<dbReference type="Gene3D" id="1.10.8.60">
    <property type="match status" value="1"/>
</dbReference>
<dbReference type="GO" id="GO:1990275">
    <property type="term" value="F:preribosome binding"/>
    <property type="evidence" value="ECO:0007669"/>
    <property type="project" value="TreeGrafter"/>
</dbReference>
<dbReference type="AlphaFoldDB" id="A0A317SJY5"/>
<evidence type="ECO:0000313" key="8">
    <source>
        <dbReference type="Proteomes" id="UP000246991"/>
    </source>
</evidence>
<dbReference type="SUPFAM" id="SSF52540">
    <property type="entry name" value="P-loop containing nucleoside triphosphate hydrolases"/>
    <property type="match status" value="2"/>
</dbReference>
<accession>A0A317SJY5</accession>
<feature type="region of interest" description="Disordered" evidence="5">
    <location>
        <begin position="22"/>
        <end position="57"/>
    </location>
</feature>
<evidence type="ECO:0000313" key="7">
    <source>
        <dbReference type="EMBL" id="PWW74742.1"/>
    </source>
</evidence>
<dbReference type="InterPro" id="IPR050168">
    <property type="entry name" value="AAA_ATPase_domain"/>
</dbReference>
<keyword evidence="8" id="KW-1185">Reference proteome</keyword>
<dbReference type="InterPro" id="IPR027417">
    <property type="entry name" value="P-loop_NTPase"/>
</dbReference>
<dbReference type="GO" id="GO:0042254">
    <property type="term" value="P:ribosome biogenesis"/>
    <property type="evidence" value="ECO:0007669"/>
    <property type="project" value="TreeGrafter"/>
</dbReference>
<sequence length="541" mass="58785">MAGNRQSLIKELERMVLAIDEEGEGEGDSVDSGGGKSKGLNGDGFMESKLPRDVLPHGPPGCGKTVLASAVAAEVRVPFIAISAPSLVLGISRGSEQKLWEMFAEAREKAPCSIFIDKIDAVTPNRDNTQEEMEIGMVAQMSTCREGLTLEKTGGKPVMIIGATNRPDSLDPALRKAGRFDREICLKVPDEVGKEKILRVLCEKLRLSGDFDFKHVTKTTPRFVGADLNALVVEAIAGAMRRIYGTLETPLATTNPLGRTWAWIKSTALYQLQYPYSLLQSHGLGPQIRLLTAYPGRLTEEQLGSLYITPADFPAALPEIQPSSKREDFAMVPDVSWADIGALESLRVERQGAVVLPIKRPELSARMGIIGPTGVLLWGPPGGGKTLLAKAILNECGANSISILGSELLSKDVGESERTVRQVFSWTRESIPCVIFFDELDVPAPRRNADPSESTFHVLDALAAELDGLSDRKGIYVIVATNRPDVIDLAILGLGRLDKLLFVSPPSAEEKVEILETITKKRPLSNVDLMKCEGRHGEMKQ</sequence>
<evidence type="ECO:0000256" key="2">
    <source>
        <dbReference type="ARBA" id="ARBA00022741"/>
    </source>
</evidence>
<evidence type="ECO:0000256" key="3">
    <source>
        <dbReference type="ARBA" id="ARBA00022840"/>
    </source>
</evidence>
<evidence type="ECO:0000256" key="4">
    <source>
        <dbReference type="ARBA" id="ARBA00023054"/>
    </source>
</evidence>
<dbReference type="GO" id="GO:0003723">
    <property type="term" value="F:RNA binding"/>
    <property type="evidence" value="ECO:0007669"/>
    <property type="project" value="TreeGrafter"/>
</dbReference>
<feature type="domain" description="AAA+ ATPase" evidence="6">
    <location>
        <begin position="50"/>
        <end position="190"/>
    </location>
</feature>
<proteinExistence type="inferred from homology"/>
<evidence type="ECO:0000256" key="1">
    <source>
        <dbReference type="ARBA" id="ARBA00006914"/>
    </source>
</evidence>
<keyword evidence="2" id="KW-0547">Nucleotide-binding</keyword>
<dbReference type="GO" id="GO:0005634">
    <property type="term" value="C:nucleus"/>
    <property type="evidence" value="ECO:0007669"/>
    <property type="project" value="TreeGrafter"/>
</dbReference>
<evidence type="ECO:0000256" key="5">
    <source>
        <dbReference type="SAM" id="MobiDB-lite"/>
    </source>
</evidence>
<dbReference type="Proteomes" id="UP000246991">
    <property type="component" value="Unassembled WGS sequence"/>
</dbReference>
<name>A0A317SJY5_9PEZI</name>
<organism evidence="7 8">
    <name type="scientific">Tuber magnatum</name>
    <name type="common">white Piedmont truffle</name>
    <dbReference type="NCBI Taxonomy" id="42249"/>
    <lineage>
        <taxon>Eukaryota</taxon>
        <taxon>Fungi</taxon>
        <taxon>Dikarya</taxon>
        <taxon>Ascomycota</taxon>
        <taxon>Pezizomycotina</taxon>
        <taxon>Pezizomycetes</taxon>
        <taxon>Pezizales</taxon>
        <taxon>Tuberaceae</taxon>
        <taxon>Tuber</taxon>
    </lineage>
</organism>
<dbReference type="STRING" id="42249.A0A317SJY5"/>
<gene>
    <name evidence="7" type="ORF">C7212DRAFT_346257</name>
</gene>
<dbReference type="GO" id="GO:0016887">
    <property type="term" value="F:ATP hydrolysis activity"/>
    <property type="evidence" value="ECO:0007669"/>
    <property type="project" value="InterPro"/>
</dbReference>
<dbReference type="PANTHER" id="PTHR23077">
    <property type="entry name" value="AAA-FAMILY ATPASE"/>
    <property type="match status" value="1"/>
</dbReference>
<feature type="domain" description="AAA+ ATPase" evidence="6">
    <location>
        <begin position="371"/>
        <end position="507"/>
    </location>
</feature>
<dbReference type="EMBL" id="PYWC01000057">
    <property type="protein sequence ID" value="PWW74742.1"/>
    <property type="molecule type" value="Genomic_DNA"/>
</dbReference>
<dbReference type="OrthoDB" id="27435at2759"/>
<comment type="caution">
    <text evidence="7">The sequence shown here is derived from an EMBL/GenBank/DDBJ whole genome shotgun (WGS) entry which is preliminary data.</text>
</comment>
<evidence type="ECO:0000259" key="6">
    <source>
        <dbReference type="SMART" id="SM00382"/>
    </source>
</evidence>
<keyword evidence="4" id="KW-0175">Coiled coil</keyword>
<dbReference type="GO" id="GO:0005524">
    <property type="term" value="F:ATP binding"/>
    <property type="evidence" value="ECO:0007669"/>
    <property type="project" value="UniProtKB-KW"/>
</dbReference>
<dbReference type="Gene3D" id="3.40.50.300">
    <property type="entry name" value="P-loop containing nucleotide triphosphate hydrolases"/>
    <property type="match status" value="2"/>
</dbReference>
<dbReference type="FunFam" id="3.40.50.300:FF:001025">
    <property type="entry name" value="ATPase family, AAA domain-containing 2B"/>
    <property type="match status" value="1"/>
</dbReference>
<protein>
    <submittedName>
        <fullName evidence="7">AAA-domain-containing protein</fullName>
    </submittedName>
</protein>
<dbReference type="Pfam" id="PF00004">
    <property type="entry name" value="AAA"/>
    <property type="match status" value="2"/>
</dbReference>
<dbReference type="SMART" id="SM00382">
    <property type="entry name" value="AAA"/>
    <property type="match status" value="2"/>
</dbReference>
<reference evidence="7 8" key="1">
    <citation type="submission" date="2018-03" db="EMBL/GenBank/DDBJ databases">
        <title>Genomes of Pezizomycetes fungi and the evolution of truffles.</title>
        <authorList>
            <person name="Murat C."/>
            <person name="Payen T."/>
            <person name="Noel B."/>
            <person name="Kuo A."/>
            <person name="Martin F.M."/>
        </authorList>
    </citation>
    <scope>NUCLEOTIDE SEQUENCE [LARGE SCALE GENOMIC DNA]</scope>
    <source>
        <strain evidence="7">091103-1</strain>
    </source>
</reference>
<keyword evidence="3" id="KW-0067">ATP-binding</keyword>
<comment type="similarity">
    <text evidence="1">Belongs to the AAA ATPase family.</text>
</comment>
<dbReference type="InterPro" id="IPR003959">
    <property type="entry name" value="ATPase_AAA_core"/>
</dbReference>
<dbReference type="InterPro" id="IPR003593">
    <property type="entry name" value="AAA+_ATPase"/>
</dbReference>